<dbReference type="InterPro" id="IPR013149">
    <property type="entry name" value="ADH-like_C"/>
</dbReference>
<proteinExistence type="inferred from homology"/>
<sequence>MKQVVQSVSGGELKVAEVPQPEPGATEVLVATRRSLLSAGTERAVRELASASLLRKARARPDLVRQVVSKARTEGVRSTLAAVRNRLDEDMPLGYSASGVVVAAGAATDGIRPGMRVATASAGHAEYQAVPGLLAVPVPEAVSDQAAAFGAVAAIALQGLRQAEVGVGGSVAVLGLGLVGQLTVRLALASGLNVIGIDLRDWTAELARRAGAVGLVEAGAPTTEEILEITRGRGVDAILIAAATRSSEPVARATEIARDRGRLVVVGDVGLELDRRKFYERELDLRFARSYGPGRYDRTYEEWGVDYPIGHVRWTARRNIEAYLDLVASGRVTVDDLVTHVFPVEQATAAYDVLDSDPRSLAVQLSYAAPAQPSRNAITIRPRRSSPRLRAGLIGAGNYAKATFLPALKAAGWADDLVAVTSAKGLSAQHLAQRNDIAVVVPTVEDLLARDDIDVVFILSRHDSHARLAVQALDAGKHVFVEKPLALSQGELDELTAAYDRNSGHLFAGFNRRHAPMVVRAREALATGSGPLTVAYRINAGSLPHSHWYYDRRQGGRVCGEVCHFIDLASWLVGEQPSVVHAHGSGRGETALEEDVSVLLGYADGSTATITYCTRGHRRTPKERVEVLGRGHTVVIDDFRRLEIDGSEVKRVPAGKGHHDLLAHLRSAISGGAPDRPGLEASFGTTKAALSVVAALAGIQVNPSRLLTQVDPATAVDAGFSS</sequence>
<evidence type="ECO:0000256" key="4">
    <source>
        <dbReference type="ARBA" id="ARBA00022833"/>
    </source>
</evidence>
<evidence type="ECO:0000256" key="2">
    <source>
        <dbReference type="ARBA" id="ARBA00008072"/>
    </source>
</evidence>
<comment type="cofactor">
    <cofactor evidence="1">
        <name>Zn(2+)</name>
        <dbReference type="ChEBI" id="CHEBI:29105"/>
    </cofactor>
</comment>
<dbReference type="PANTHER" id="PTHR43350">
    <property type="entry name" value="NAD-DEPENDENT ALCOHOL DEHYDROGENASE"/>
    <property type="match status" value="1"/>
</dbReference>
<dbReference type="InterPro" id="IPR011032">
    <property type="entry name" value="GroES-like_sf"/>
</dbReference>
<evidence type="ECO:0000259" key="7">
    <source>
        <dbReference type="Pfam" id="PF01408"/>
    </source>
</evidence>
<feature type="domain" description="Alcohol dehydrogenase-like C-terminal" evidence="6">
    <location>
        <begin position="179"/>
        <end position="294"/>
    </location>
</feature>
<accession>A0A4Q8BBT5</accession>
<evidence type="ECO:0000259" key="6">
    <source>
        <dbReference type="Pfam" id="PF00107"/>
    </source>
</evidence>
<gene>
    <name evidence="9" type="ORF">EV384_3057</name>
</gene>
<evidence type="ECO:0000256" key="5">
    <source>
        <dbReference type="ARBA" id="ARBA00023002"/>
    </source>
</evidence>
<evidence type="ECO:0000259" key="8">
    <source>
        <dbReference type="Pfam" id="PF22725"/>
    </source>
</evidence>
<dbReference type="SUPFAM" id="SSF50129">
    <property type="entry name" value="GroES-like"/>
    <property type="match status" value="1"/>
</dbReference>
<feature type="domain" description="GFO/IDH/MocA-like oxidoreductase" evidence="8">
    <location>
        <begin position="539"/>
        <end position="631"/>
    </location>
</feature>
<evidence type="ECO:0000313" key="9">
    <source>
        <dbReference type="EMBL" id="RZU74583.1"/>
    </source>
</evidence>
<dbReference type="Pfam" id="PF01408">
    <property type="entry name" value="GFO_IDH_MocA"/>
    <property type="match status" value="1"/>
</dbReference>
<dbReference type="GO" id="GO:0016491">
    <property type="term" value="F:oxidoreductase activity"/>
    <property type="evidence" value="ECO:0007669"/>
    <property type="project" value="UniProtKB-KW"/>
</dbReference>
<evidence type="ECO:0000313" key="10">
    <source>
        <dbReference type="Proteomes" id="UP000294114"/>
    </source>
</evidence>
<keyword evidence="4" id="KW-0862">Zinc</keyword>
<dbReference type="InterPro" id="IPR055170">
    <property type="entry name" value="GFO_IDH_MocA-like_dom"/>
</dbReference>
<dbReference type="InterPro" id="IPR000683">
    <property type="entry name" value="Gfo/Idh/MocA-like_OxRdtase_N"/>
</dbReference>
<dbReference type="Pfam" id="PF22725">
    <property type="entry name" value="GFO_IDH_MocA_C3"/>
    <property type="match status" value="1"/>
</dbReference>
<dbReference type="OrthoDB" id="179913at2"/>
<evidence type="ECO:0000256" key="1">
    <source>
        <dbReference type="ARBA" id="ARBA00001947"/>
    </source>
</evidence>
<dbReference type="GO" id="GO:0046872">
    <property type="term" value="F:metal ion binding"/>
    <property type="evidence" value="ECO:0007669"/>
    <property type="project" value="UniProtKB-KW"/>
</dbReference>
<organism evidence="9 10">
    <name type="scientific">Micromonospora kangleipakensis</name>
    <dbReference type="NCBI Taxonomy" id="1077942"/>
    <lineage>
        <taxon>Bacteria</taxon>
        <taxon>Bacillati</taxon>
        <taxon>Actinomycetota</taxon>
        <taxon>Actinomycetes</taxon>
        <taxon>Micromonosporales</taxon>
        <taxon>Micromonosporaceae</taxon>
        <taxon>Micromonospora</taxon>
    </lineage>
</organism>
<feature type="domain" description="Gfo/Idh/MocA-like oxidoreductase N-terminal" evidence="7">
    <location>
        <begin position="390"/>
        <end position="509"/>
    </location>
</feature>
<reference evidence="9 10" key="1">
    <citation type="submission" date="2019-02" db="EMBL/GenBank/DDBJ databases">
        <title>Sequencing the genomes of 1000 actinobacteria strains.</title>
        <authorList>
            <person name="Klenk H.-P."/>
        </authorList>
    </citation>
    <scope>NUCLEOTIDE SEQUENCE [LARGE SCALE GENOMIC DNA]</scope>
    <source>
        <strain evidence="9 10">DSM 45612</strain>
    </source>
</reference>
<comment type="similarity">
    <text evidence="2">Belongs to the zinc-containing alcohol dehydrogenase family.</text>
</comment>
<keyword evidence="3" id="KW-0479">Metal-binding</keyword>
<dbReference type="PANTHER" id="PTHR43350:SF19">
    <property type="entry name" value="D-GULOSIDE 3-DEHYDROGENASE"/>
    <property type="match status" value="1"/>
</dbReference>
<dbReference type="EMBL" id="SHLD01000001">
    <property type="protein sequence ID" value="RZU74583.1"/>
    <property type="molecule type" value="Genomic_DNA"/>
</dbReference>
<keyword evidence="10" id="KW-1185">Reference proteome</keyword>
<dbReference type="Proteomes" id="UP000294114">
    <property type="component" value="Unassembled WGS sequence"/>
</dbReference>
<dbReference type="Gene3D" id="3.40.50.720">
    <property type="entry name" value="NAD(P)-binding Rossmann-like Domain"/>
    <property type="match status" value="2"/>
</dbReference>
<comment type="caution">
    <text evidence="9">The sequence shown here is derived from an EMBL/GenBank/DDBJ whole genome shotgun (WGS) entry which is preliminary data.</text>
</comment>
<name>A0A4Q8BBT5_9ACTN</name>
<evidence type="ECO:0008006" key="11">
    <source>
        <dbReference type="Google" id="ProtNLM"/>
    </source>
</evidence>
<dbReference type="InterPro" id="IPR036291">
    <property type="entry name" value="NAD(P)-bd_dom_sf"/>
</dbReference>
<dbReference type="RefSeq" id="WP_130333948.1">
    <property type="nucleotide sequence ID" value="NZ_SHLD01000001.1"/>
</dbReference>
<protein>
    <recommendedName>
        <fullName evidence="11">Dehydrogenase</fullName>
    </recommendedName>
</protein>
<dbReference type="AlphaFoldDB" id="A0A4Q8BBT5"/>
<dbReference type="SUPFAM" id="SSF51735">
    <property type="entry name" value="NAD(P)-binding Rossmann-fold domains"/>
    <property type="match status" value="2"/>
</dbReference>
<dbReference type="Pfam" id="PF00107">
    <property type="entry name" value="ADH_zinc_N"/>
    <property type="match status" value="1"/>
</dbReference>
<dbReference type="SUPFAM" id="SSF55347">
    <property type="entry name" value="Glyceraldehyde-3-phosphate dehydrogenase-like, C-terminal domain"/>
    <property type="match status" value="1"/>
</dbReference>
<dbReference type="CDD" id="cd08255">
    <property type="entry name" value="2-desacetyl-2-hydroxyethyl_bacteriochlorophyllide_like"/>
    <property type="match status" value="1"/>
</dbReference>
<dbReference type="Gene3D" id="3.90.180.10">
    <property type="entry name" value="Medium-chain alcohol dehydrogenases, catalytic domain"/>
    <property type="match status" value="2"/>
</dbReference>
<keyword evidence="5" id="KW-0560">Oxidoreductase</keyword>
<dbReference type="GO" id="GO:0000166">
    <property type="term" value="F:nucleotide binding"/>
    <property type="evidence" value="ECO:0007669"/>
    <property type="project" value="InterPro"/>
</dbReference>
<evidence type="ECO:0000256" key="3">
    <source>
        <dbReference type="ARBA" id="ARBA00022723"/>
    </source>
</evidence>
<dbReference type="Gene3D" id="3.30.360.10">
    <property type="entry name" value="Dihydrodipicolinate Reductase, domain 2"/>
    <property type="match status" value="1"/>
</dbReference>